<evidence type="ECO:0000313" key="3">
    <source>
        <dbReference type="Proteomes" id="UP000799439"/>
    </source>
</evidence>
<organism evidence="2 3">
    <name type="scientific">Myriangium duriaei CBS 260.36</name>
    <dbReference type="NCBI Taxonomy" id="1168546"/>
    <lineage>
        <taxon>Eukaryota</taxon>
        <taxon>Fungi</taxon>
        <taxon>Dikarya</taxon>
        <taxon>Ascomycota</taxon>
        <taxon>Pezizomycotina</taxon>
        <taxon>Dothideomycetes</taxon>
        <taxon>Dothideomycetidae</taxon>
        <taxon>Myriangiales</taxon>
        <taxon>Myriangiaceae</taxon>
        <taxon>Myriangium</taxon>
    </lineage>
</organism>
<comment type="caution">
    <text evidence="2">The sequence shown here is derived from an EMBL/GenBank/DDBJ whole genome shotgun (WGS) entry which is preliminary data.</text>
</comment>
<evidence type="ECO:0000313" key="2">
    <source>
        <dbReference type="EMBL" id="KAF2152183.1"/>
    </source>
</evidence>
<feature type="non-terminal residue" evidence="2">
    <location>
        <position position="1"/>
    </location>
</feature>
<dbReference type="EMBL" id="ML996086">
    <property type="protein sequence ID" value="KAF2152183.1"/>
    <property type="molecule type" value="Genomic_DNA"/>
</dbReference>
<reference evidence="2" key="1">
    <citation type="journal article" date="2020" name="Stud. Mycol.">
        <title>101 Dothideomycetes genomes: a test case for predicting lifestyles and emergence of pathogens.</title>
        <authorList>
            <person name="Haridas S."/>
            <person name="Albert R."/>
            <person name="Binder M."/>
            <person name="Bloem J."/>
            <person name="Labutti K."/>
            <person name="Salamov A."/>
            <person name="Andreopoulos B."/>
            <person name="Baker S."/>
            <person name="Barry K."/>
            <person name="Bills G."/>
            <person name="Bluhm B."/>
            <person name="Cannon C."/>
            <person name="Castanera R."/>
            <person name="Culley D."/>
            <person name="Daum C."/>
            <person name="Ezra D."/>
            <person name="Gonzalez J."/>
            <person name="Henrissat B."/>
            <person name="Kuo A."/>
            <person name="Liang C."/>
            <person name="Lipzen A."/>
            <person name="Lutzoni F."/>
            <person name="Magnuson J."/>
            <person name="Mondo S."/>
            <person name="Nolan M."/>
            <person name="Ohm R."/>
            <person name="Pangilinan J."/>
            <person name="Park H.-J."/>
            <person name="Ramirez L."/>
            <person name="Alfaro M."/>
            <person name="Sun H."/>
            <person name="Tritt A."/>
            <person name="Yoshinaga Y."/>
            <person name="Zwiers L.-H."/>
            <person name="Turgeon B."/>
            <person name="Goodwin S."/>
            <person name="Spatafora J."/>
            <person name="Crous P."/>
            <person name="Grigoriev I."/>
        </authorList>
    </citation>
    <scope>NUCLEOTIDE SEQUENCE</scope>
    <source>
        <strain evidence="2">CBS 260.36</strain>
    </source>
</reference>
<feature type="compositionally biased region" description="Low complexity" evidence="1">
    <location>
        <begin position="107"/>
        <end position="119"/>
    </location>
</feature>
<gene>
    <name evidence="2" type="ORF">K461DRAFT_306269</name>
</gene>
<keyword evidence="3" id="KW-1185">Reference proteome</keyword>
<feature type="region of interest" description="Disordered" evidence="1">
    <location>
        <begin position="104"/>
        <end position="158"/>
    </location>
</feature>
<proteinExistence type="predicted"/>
<name>A0A9P4IYF2_9PEZI</name>
<protein>
    <submittedName>
        <fullName evidence="2">Uncharacterized protein</fullName>
    </submittedName>
</protein>
<dbReference type="AlphaFoldDB" id="A0A9P4IYF2"/>
<feature type="compositionally biased region" description="Polar residues" evidence="1">
    <location>
        <begin position="143"/>
        <end position="158"/>
    </location>
</feature>
<sequence length="556" mass="62003">MALQHLWSGFFFSFFRATSKQPIIHLNLCPYTDKDNLYINIVVSNQSHRFYIIMAYPNFALHHGMQNQTLGEKLQDQVRQLRELDVQHQAAANFAYQSHIVTSSIPGSQSDNKSSSGSNTEQSKPSRIWRSASRTRHDGQRKACSTRTVLSPSTTKANGSLFQGDSHAPVLCNTAQHAFELSPKHYHRFQVDSLWISKNLSACAGQLITPFDHRFVLDPMKLGSLHPFFAWQDLKPPLKSMEKCLRVLDIGSHDAGLTQVCTQLVQVFVSDDCGSLYVRHQTSAGTANYIDTCCTVATLGQLKRSTEIFTRLPFASGSYDTISVRALHKLDVCTRGSSGQVYQATSTMSQEVESTLQECYRLLASKGHLEYVFFERKLHAAGPLMAKLDLSDQRIYGRSQDYVAGMRTDKEVSLPLVRGNSRVASPQKDSANFLSLSQFLGILADVGFTGGKRTVLSISPFTLTKLFDESGCRRGPSDDSASQEGPENDCMLQAMFRECARLGTGWSPGADHAYKTVEKRRWRRCSPISAHGLLVIYGRSHLIEDSGMVAFKRLFA</sequence>
<evidence type="ECO:0000256" key="1">
    <source>
        <dbReference type="SAM" id="MobiDB-lite"/>
    </source>
</evidence>
<accession>A0A9P4IYF2</accession>
<dbReference type="Proteomes" id="UP000799439">
    <property type="component" value="Unassembled WGS sequence"/>
</dbReference>